<organism evidence="2 3">
    <name type="scientific">Streptomyces himastatinicus ATCC 53653</name>
    <dbReference type="NCBI Taxonomy" id="457427"/>
    <lineage>
        <taxon>Bacteria</taxon>
        <taxon>Bacillati</taxon>
        <taxon>Actinomycetota</taxon>
        <taxon>Actinomycetes</taxon>
        <taxon>Kitasatosporales</taxon>
        <taxon>Streptomycetaceae</taxon>
        <taxon>Streptomyces</taxon>
        <taxon>Streptomyces violaceusniger group</taxon>
    </lineage>
</organism>
<feature type="compositionally biased region" description="Pro residues" evidence="1">
    <location>
        <begin position="1"/>
        <end position="11"/>
    </location>
</feature>
<dbReference type="STRING" id="457427.SSOG_08850"/>
<keyword evidence="3" id="KW-1185">Reference proteome</keyword>
<dbReference type="HOGENOM" id="CLU_108516_0_0_11"/>
<gene>
    <name evidence="2" type="ORF">SSOG_08850</name>
</gene>
<accession>D9WJ39</accession>
<sequence>MPGAPVRPPGQPGHGRRPARGGRLPRRGDGRTNERRWLTMALTVVYAADTGHVVGALALTGASTGVGSGAPPEVADLVGSALPLRVSLGDGRMATLPLSARELAVASVDDEPAALAEPLAFGVEVTTDGKPKPALVRLASWPDNIALATDGLTLTVKVAVARPDARGRPGVPTSKNTHVLAGEIPAQQTQVTLPVTLVAGSEHGVLVLAAGWAGQLRTEKVT</sequence>
<evidence type="ECO:0000313" key="2">
    <source>
        <dbReference type="EMBL" id="EFL29136.1"/>
    </source>
</evidence>
<feature type="region of interest" description="Disordered" evidence="1">
    <location>
        <begin position="1"/>
        <end position="32"/>
    </location>
</feature>
<proteinExistence type="predicted"/>
<protein>
    <submittedName>
        <fullName evidence="2">Uncharacterized protein</fullName>
    </submittedName>
</protein>
<evidence type="ECO:0000313" key="3">
    <source>
        <dbReference type="Proteomes" id="UP000003963"/>
    </source>
</evidence>
<dbReference type="Proteomes" id="UP000003963">
    <property type="component" value="Unassembled WGS sequence"/>
</dbReference>
<name>D9WJ39_9ACTN</name>
<evidence type="ECO:0000256" key="1">
    <source>
        <dbReference type="SAM" id="MobiDB-lite"/>
    </source>
</evidence>
<dbReference type="EMBL" id="GG657754">
    <property type="protein sequence ID" value="EFL29136.1"/>
    <property type="molecule type" value="Genomic_DNA"/>
</dbReference>
<reference evidence="2 3" key="1">
    <citation type="submission" date="2009-02" db="EMBL/GenBank/DDBJ databases">
        <title>Annotation of Streptomyces hygroscopicus strain ATCC 53653.</title>
        <authorList>
            <consortium name="The Broad Institute Genome Sequencing Platform"/>
            <consortium name="Broad Institute Microbial Sequencing Center"/>
            <person name="Fischbach M."/>
            <person name="Godfrey P."/>
            <person name="Ward D."/>
            <person name="Young S."/>
            <person name="Zeng Q."/>
            <person name="Koehrsen M."/>
            <person name="Alvarado L."/>
            <person name="Berlin A.M."/>
            <person name="Bochicchio J."/>
            <person name="Borenstein D."/>
            <person name="Chapman S.B."/>
            <person name="Chen Z."/>
            <person name="Engels R."/>
            <person name="Freedman E."/>
            <person name="Gellesch M."/>
            <person name="Goldberg J."/>
            <person name="Griggs A."/>
            <person name="Gujja S."/>
            <person name="Heilman E.R."/>
            <person name="Heiman D.I."/>
            <person name="Hepburn T.A."/>
            <person name="Howarth C."/>
            <person name="Jen D."/>
            <person name="Larson L."/>
            <person name="Lewis B."/>
            <person name="Mehta T."/>
            <person name="Park D."/>
            <person name="Pearson M."/>
            <person name="Richards J."/>
            <person name="Roberts A."/>
            <person name="Saif S."/>
            <person name="Shea T.D."/>
            <person name="Shenoy N."/>
            <person name="Sisk P."/>
            <person name="Stolte C."/>
            <person name="Sykes S.N."/>
            <person name="Thomson T."/>
            <person name="Walk T."/>
            <person name="White J."/>
            <person name="Yandava C."/>
            <person name="Straight P."/>
            <person name="Clardy J."/>
            <person name="Hung D."/>
            <person name="Kolter R."/>
            <person name="Mekalanos J."/>
            <person name="Walker S."/>
            <person name="Walsh C.T."/>
            <person name="Wieland-Brown L.C."/>
            <person name="Haas B."/>
            <person name="Nusbaum C."/>
            <person name="Birren B."/>
        </authorList>
    </citation>
    <scope>NUCLEOTIDE SEQUENCE [LARGE SCALE GENOMIC DNA]</scope>
    <source>
        <strain evidence="2 3">ATCC 53653</strain>
    </source>
</reference>
<dbReference type="AlphaFoldDB" id="D9WJ39"/>
<feature type="compositionally biased region" description="Basic residues" evidence="1">
    <location>
        <begin position="14"/>
        <end position="25"/>
    </location>
</feature>